<dbReference type="SMART" id="SM00875">
    <property type="entry name" value="BACK"/>
    <property type="match status" value="1"/>
</dbReference>
<evidence type="ECO:0000256" key="5">
    <source>
        <dbReference type="SAM" id="Phobius"/>
    </source>
</evidence>
<name>A0A2C9W9W0_MANES</name>
<evidence type="ECO:0000259" key="6">
    <source>
        <dbReference type="PROSITE" id="PS50097"/>
    </source>
</evidence>
<evidence type="ECO:0000256" key="3">
    <source>
        <dbReference type="ARBA" id="ARBA00022786"/>
    </source>
</evidence>
<keyword evidence="5" id="KW-1133">Transmembrane helix</keyword>
<keyword evidence="5" id="KW-0472">Membrane</keyword>
<organism evidence="7">
    <name type="scientific">Manihot esculenta</name>
    <name type="common">Cassava</name>
    <name type="synonym">Jatropha manihot</name>
    <dbReference type="NCBI Taxonomy" id="3983"/>
    <lineage>
        <taxon>Eukaryota</taxon>
        <taxon>Viridiplantae</taxon>
        <taxon>Streptophyta</taxon>
        <taxon>Embryophyta</taxon>
        <taxon>Tracheophyta</taxon>
        <taxon>Spermatophyta</taxon>
        <taxon>Magnoliopsida</taxon>
        <taxon>eudicotyledons</taxon>
        <taxon>Gunneridae</taxon>
        <taxon>Pentapetalae</taxon>
        <taxon>rosids</taxon>
        <taxon>fabids</taxon>
        <taxon>Malpighiales</taxon>
        <taxon>Euphorbiaceae</taxon>
        <taxon>Crotonoideae</taxon>
        <taxon>Manihoteae</taxon>
        <taxon>Manihot</taxon>
    </lineage>
</organism>
<keyword evidence="3" id="KW-0833">Ubl conjugation pathway</keyword>
<evidence type="ECO:0000256" key="2">
    <source>
        <dbReference type="ARBA" id="ARBA00004906"/>
    </source>
</evidence>
<dbReference type="Pfam" id="PF06697">
    <property type="entry name" value="DUF1191"/>
    <property type="match status" value="1"/>
</dbReference>
<dbReference type="FunFam" id="3.30.710.10:FF:000099">
    <property type="entry name" value="BTB/POZ domain-containing protein POB1"/>
    <property type="match status" value="1"/>
</dbReference>
<dbReference type="SUPFAM" id="SSF54695">
    <property type="entry name" value="POZ domain"/>
    <property type="match status" value="1"/>
</dbReference>
<dbReference type="GO" id="GO:0046982">
    <property type="term" value="F:protein heterodimerization activity"/>
    <property type="evidence" value="ECO:0007669"/>
    <property type="project" value="UniProtKB-ARBA"/>
</dbReference>
<evidence type="ECO:0000256" key="4">
    <source>
        <dbReference type="SAM" id="MobiDB-lite"/>
    </source>
</evidence>
<feature type="domain" description="BTB" evidence="6">
    <location>
        <begin position="151"/>
        <end position="220"/>
    </location>
</feature>
<accession>A0A2C9W9W0</accession>
<dbReference type="PANTHER" id="PTHR46336">
    <property type="entry name" value="OS02G0260700 PROTEIN"/>
    <property type="match status" value="1"/>
</dbReference>
<dbReference type="InterPro" id="IPR011333">
    <property type="entry name" value="SKP1/BTB/POZ_sf"/>
</dbReference>
<dbReference type="GO" id="GO:0005634">
    <property type="term" value="C:nucleus"/>
    <property type="evidence" value="ECO:0000318"/>
    <property type="project" value="GO_Central"/>
</dbReference>
<feature type="transmembrane region" description="Helical" evidence="5">
    <location>
        <begin position="662"/>
        <end position="684"/>
    </location>
</feature>
<dbReference type="InterPro" id="IPR011705">
    <property type="entry name" value="BACK"/>
</dbReference>
<dbReference type="FunFam" id="1.25.40.420:FF:000008">
    <property type="entry name" value="BTB/POZ domain-containing protein POB1"/>
    <property type="match status" value="1"/>
</dbReference>
<feature type="region of interest" description="Disordered" evidence="4">
    <location>
        <begin position="1"/>
        <end position="31"/>
    </location>
</feature>
<dbReference type="SMART" id="SM00225">
    <property type="entry name" value="BTB"/>
    <property type="match status" value="1"/>
</dbReference>
<dbReference type="CDD" id="cd18186">
    <property type="entry name" value="BTB_POZ_ZBTB_KLHL-like"/>
    <property type="match status" value="1"/>
</dbReference>
<dbReference type="Gene3D" id="1.25.40.420">
    <property type="match status" value="1"/>
</dbReference>
<dbReference type="InterPro" id="IPR000210">
    <property type="entry name" value="BTB/POZ_dom"/>
</dbReference>
<reference evidence="7" key="1">
    <citation type="submission" date="2016-02" db="EMBL/GenBank/DDBJ databases">
        <title>WGS assembly of Manihot esculenta.</title>
        <authorList>
            <person name="Bredeson J.V."/>
            <person name="Prochnik S.E."/>
            <person name="Lyons J.B."/>
            <person name="Schmutz J."/>
            <person name="Grimwood J."/>
            <person name="Vrebalov J."/>
            <person name="Bart R.S."/>
            <person name="Amuge T."/>
            <person name="Ferguson M.E."/>
            <person name="Green R."/>
            <person name="Putnam N."/>
            <person name="Stites J."/>
            <person name="Rounsley S."/>
            <person name="Rokhsar D.S."/>
        </authorList>
    </citation>
    <scope>NUCLEOTIDE SEQUENCE [LARGE SCALE GENOMIC DNA]</scope>
    <source>
        <tissue evidence="7">Leaf</tissue>
    </source>
</reference>
<dbReference type="PROSITE" id="PS50097">
    <property type="entry name" value="BTB"/>
    <property type="match status" value="1"/>
</dbReference>
<dbReference type="AlphaFoldDB" id="A0A2C9W9W0"/>
<dbReference type="GO" id="GO:0010114">
    <property type="term" value="P:response to red light"/>
    <property type="evidence" value="ECO:0000318"/>
    <property type="project" value="GO_Central"/>
</dbReference>
<feature type="compositionally biased region" description="Low complexity" evidence="4">
    <location>
        <begin position="16"/>
        <end position="31"/>
    </location>
</feature>
<dbReference type="STRING" id="3983.A0A2C9W9W0"/>
<sequence>MRVPSADLFDPRTIMDSDYSPGGPDAPGSDPDFAFAFNDSNFSDRVLRIEIIPDLPETKSDGDPCTSIADWVRNRKRRREDIKKENAAEVIGQSEEQIINCNMPDTEDGVAYENQDEEPMAMIEESPTDPDGNLNQLGEDVDNGNDSSWNMDCSTVLRVKTLHISSPILAAKSPFFYKLFSNGMRESEQRHVTLRIHASEEAALMDLLNFMYSHTLSTTTPTALLDVLMAADKFEVASCMRYCSRLLRNLPMTCESALLYLDLPSTVLMAEAVQPLTDAAKQFLAAQYKDINKFQEEVLNLPLAGIEAVLSSDDLQVASEDAVYDFVLKWARTHYPRLEDRREILATRLGRLIRFPFMTCRKLKKVLSCNDFDPELASKVVLEALFFKGEAPYRQRVLAAEEANSTYRRFVERAYKYRPVKVVEFEIPRQHSFHCFGLFLGMQEKGSVSFAVDYEFAARSKPTEEYVSKYKGNYTFTGGKASLVQHRPQTGALYRASLPANLSGMEASIVRLRSRRLWNVGANFSNFQIPSRTRTMPHVKRLAIVYQDLGNWSDHYYSVPGYSMVTSVVGFMIFNASNASARSLKRISLDTRGRSIVIHFPDLTFPESMNSGAKCVAFSEHGTFHLSEMNQFNVCYSQDQGHFSIVVPMERKGQGNTKQRLFYLWIIGFMLGLGGLALVGYFGLVSKKLLKTQKIQVMERQSDEDLVLETVWVGRSKMPAATVTRTQPTIENGGFP</sequence>
<protein>
    <recommendedName>
        <fullName evidence="6">BTB domain-containing protein</fullName>
    </recommendedName>
</protein>
<comment type="function">
    <text evidence="1">May act as a substrate-specific adapter of an E3 ubiquitin-protein ligase complex (CUL3-RBX1-BTB) which mediates the ubiquitination and subsequent proteasomal degradation of target proteins.</text>
</comment>
<dbReference type="InterPro" id="IPR045890">
    <property type="entry name" value="POB1-like"/>
</dbReference>
<dbReference type="InterPro" id="IPR010605">
    <property type="entry name" value="DUF1191"/>
</dbReference>
<proteinExistence type="predicted"/>
<comment type="pathway">
    <text evidence="2">Protein modification; protein ubiquitination.</text>
</comment>
<dbReference type="Pfam" id="PF07707">
    <property type="entry name" value="BACK"/>
    <property type="match status" value="1"/>
</dbReference>
<keyword evidence="5" id="KW-0812">Transmembrane</keyword>
<dbReference type="Gene3D" id="3.30.710.10">
    <property type="entry name" value="Potassium Channel Kv1.1, Chain A"/>
    <property type="match status" value="1"/>
</dbReference>
<dbReference type="GO" id="GO:0042803">
    <property type="term" value="F:protein homodimerization activity"/>
    <property type="evidence" value="ECO:0007669"/>
    <property type="project" value="UniProtKB-ARBA"/>
</dbReference>
<dbReference type="EMBL" id="CM004388">
    <property type="protein sequence ID" value="OAY56408.1"/>
    <property type="molecule type" value="Genomic_DNA"/>
</dbReference>
<gene>
    <name evidence="7" type="ORF">MANES_02G013900</name>
</gene>
<evidence type="ECO:0000256" key="1">
    <source>
        <dbReference type="ARBA" id="ARBA00002668"/>
    </source>
</evidence>
<evidence type="ECO:0000313" key="7">
    <source>
        <dbReference type="EMBL" id="OAY56408.1"/>
    </source>
</evidence>
<dbReference type="PANTHER" id="PTHR46336:SF30">
    <property type="entry name" value="BTB_POZ DOMAIN-CONTAINING PROTEIN POB1-LIKE"/>
    <property type="match status" value="1"/>
</dbReference>
<dbReference type="Pfam" id="PF00651">
    <property type="entry name" value="BTB"/>
    <property type="match status" value="1"/>
</dbReference>